<feature type="region of interest" description="Disordered" evidence="1">
    <location>
        <begin position="89"/>
        <end position="113"/>
    </location>
</feature>
<name>A0A645AP30_9ZZZZ</name>
<evidence type="ECO:0000256" key="1">
    <source>
        <dbReference type="SAM" id="MobiDB-lite"/>
    </source>
</evidence>
<evidence type="ECO:0000313" key="2">
    <source>
        <dbReference type="EMBL" id="MPM55012.1"/>
    </source>
</evidence>
<reference evidence="2" key="1">
    <citation type="submission" date="2019-08" db="EMBL/GenBank/DDBJ databases">
        <authorList>
            <person name="Kucharzyk K."/>
            <person name="Murdoch R.W."/>
            <person name="Higgins S."/>
            <person name="Loffler F."/>
        </authorList>
    </citation>
    <scope>NUCLEOTIDE SEQUENCE</scope>
</reference>
<protein>
    <submittedName>
        <fullName evidence="2">Uncharacterized protein</fullName>
    </submittedName>
</protein>
<proteinExistence type="predicted"/>
<accession>A0A645AP30</accession>
<comment type="caution">
    <text evidence="2">The sequence shown here is derived from an EMBL/GenBank/DDBJ whole genome shotgun (WGS) entry which is preliminary data.</text>
</comment>
<sequence length="113" mass="12358">MRRSRGDRGDFALPRAGVNQAADLQFGTGIVFVAPPQRHDPGGLAVRRVRRNPGEIALHGFGVNHFAVGGKSDRLPVKALLGPEYGRPGRRIDRVQIPVRRRDENPVGGPHRS</sequence>
<gene>
    <name evidence="2" type="ORF">SDC9_101797</name>
</gene>
<feature type="compositionally biased region" description="Basic and acidic residues" evidence="1">
    <location>
        <begin position="90"/>
        <end position="105"/>
    </location>
</feature>
<dbReference type="EMBL" id="VSSQ01015070">
    <property type="protein sequence ID" value="MPM55012.1"/>
    <property type="molecule type" value="Genomic_DNA"/>
</dbReference>
<organism evidence="2">
    <name type="scientific">bioreactor metagenome</name>
    <dbReference type="NCBI Taxonomy" id="1076179"/>
    <lineage>
        <taxon>unclassified sequences</taxon>
        <taxon>metagenomes</taxon>
        <taxon>ecological metagenomes</taxon>
    </lineage>
</organism>
<dbReference type="AlphaFoldDB" id="A0A645AP30"/>